<dbReference type="Proteomes" id="UP000236311">
    <property type="component" value="Unassembled WGS sequence"/>
</dbReference>
<proteinExistence type="predicted"/>
<evidence type="ECO:0000256" key="4">
    <source>
        <dbReference type="ARBA" id="ARBA00022989"/>
    </source>
</evidence>
<evidence type="ECO:0000313" key="9">
    <source>
        <dbReference type="Proteomes" id="UP000236311"/>
    </source>
</evidence>
<evidence type="ECO:0000256" key="5">
    <source>
        <dbReference type="ARBA" id="ARBA00023136"/>
    </source>
</evidence>
<dbReference type="Pfam" id="PF03600">
    <property type="entry name" value="CitMHS"/>
    <property type="match status" value="1"/>
</dbReference>
<evidence type="ECO:0000313" key="8">
    <source>
        <dbReference type="EMBL" id="SOY28514.1"/>
    </source>
</evidence>
<comment type="subcellular location">
    <subcellularLocation>
        <location evidence="1">Membrane</location>
        <topology evidence="1">Multi-pass membrane protein</topology>
    </subcellularLocation>
</comment>
<organism evidence="8 9">
    <name type="scientific">Acetatifactor muris</name>
    <dbReference type="NCBI Taxonomy" id="879566"/>
    <lineage>
        <taxon>Bacteria</taxon>
        <taxon>Bacillati</taxon>
        <taxon>Bacillota</taxon>
        <taxon>Clostridia</taxon>
        <taxon>Lachnospirales</taxon>
        <taxon>Lachnospiraceae</taxon>
        <taxon>Acetatifactor</taxon>
    </lineage>
</organism>
<accession>A0A2K4ZDH1</accession>
<feature type="transmembrane region" description="Helical" evidence="6">
    <location>
        <begin position="212"/>
        <end position="244"/>
    </location>
</feature>
<evidence type="ECO:0000256" key="3">
    <source>
        <dbReference type="ARBA" id="ARBA00022692"/>
    </source>
</evidence>
<evidence type="ECO:0000256" key="2">
    <source>
        <dbReference type="ARBA" id="ARBA00022448"/>
    </source>
</evidence>
<keyword evidence="4 6" id="KW-1133">Transmembrane helix</keyword>
<dbReference type="PANTHER" id="PTHR43568">
    <property type="entry name" value="P PROTEIN"/>
    <property type="match status" value="1"/>
</dbReference>
<feature type="transmembrane region" description="Helical" evidence="6">
    <location>
        <begin position="319"/>
        <end position="340"/>
    </location>
</feature>
<dbReference type="InterPro" id="IPR004680">
    <property type="entry name" value="Cit_transptr-like_dom"/>
</dbReference>
<keyword evidence="9" id="KW-1185">Reference proteome</keyword>
<reference evidence="8 9" key="1">
    <citation type="submission" date="2018-01" db="EMBL/GenBank/DDBJ databases">
        <authorList>
            <person name="Gaut B.S."/>
            <person name="Morton B.R."/>
            <person name="Clegg M.T."/>
            <person name="Duvall M.R."/>
        </authorList>
    </citation>
    <scope>NUCLEOTIDE SEQUENCE [LARGE SCALE GENOMIC DNA]</scope>
    <source>
        <strain evidence="8">GP69</strain>
    </source>
</reference>
<feature type="transmembrane region" description="Helical" evidence="6">
    <location>
        <begin position="250"/>
        <end position="270"/>
    </location>
</feature>
<dbReference type="InterPro" id="IPR051475">
    <property type="entry name" value="Diverse_Ion_Transporter"/>
</dbReference>
<keyword evidence="5 6" id="KW-0472">Membrane</keyword>
<keyword evidence="2" id="KW-0813">Transport</keyword>
<feature type="transmembrane region" description="Helical" evidence="6">
    <location>
        <begin position="291"/>
        <end position="313"/>
    </location>
</feature>
<name>A0A2K4ZDH1_9FIRM</name>
<feature type="transmembrane region" description="Helical" evidence="6">
    <location>
        <begin position="52"/>
        <end position="75"/>
    </location>
</feature>
<dbReference type="GO" id="GO:0016020">
    <property type="term" value="C:membrane"/>
    <property type="evidence" value="ECO:0007669"/>
    <property type="project" value="UniProtKB-SubCell"/>
</dbReference>
<evidence type="ECO:0000259" key="7">
    <source>
        <dbReference type="Pfam" id="PF03600"/>
    </source>
</evidence>
<evidence type="ECO:0000256" key="6">
    <source>
        <dbReference type="SAM" id="Phobius"/>
    </source>
</evidence>
<keyword evidence="3 6" id="KW-0812">Transmembrane</keyword>
<feature type="transmembrane region" description="Helical" evidence="6">
    <location>
        <begin position="21"/>
        <end position="40"/>
    </location>
</feature>
<gene>
    <name evidence="8" type="primary">ybiR</name>
    <name evidence="8" type="ORF">AMURIS_01223</name>
</gene>
<dbReference type="EMBL" id="OFSM01000005">
    <property type="protein sequence ID" value="SOY28514.1"/>
    <property type="molecule type" value="Genomic_DNA"/>
</dbReference>
<dbReference type="AlphaFoldDB" id="A0A2K4ZDH1"/>
<feature type="transmembrane region" description="Helical" evidence="6">
    <location>
        <begin position="87"/>
        <end position="114"/>
    </location>
</feature>
<evidence type="ECO:0000256" key="1">
    <source>
        <dbReference type="ARBA" id="ARBA00004141"/>
    </source>
</evidence>
<protein>
    <submittedName>
        <fullName evidence="8">Inner membrane protein YbiR</fullName>
    </submittedName>
</protein>
<feature type="domain" description="Citrate transporter-like" evidence="7">
    <location>
        <begin position="26"/>
        <end position="310"/>
    </location>
</feature>
<dbReference type="PANTHER" id="PTHR43568:SF1">
    <property type="entry name" value="P PROTEIN"/>
    <property type="match status" value="1"/>
</dbReference>
<sequence length="382" mass="42049">MKKQTTIHRLAGHMTAFFKKETVLCVAAVLAALSVIFVPPDRTYLEYPDYRVLALLFCLMLVVAGLQSIGLFRYLGFRLLRGIRNTFQLNCLLVALPFAASMFITNDVALITFVPFAVMTLTMAGQQKLLVPVVVLQTIGANLGSMLTPVGNPQNLYLYTVFDLSMASFLRDMLPLTLLSLLLLAAAVWFQGRTLLAVQTLEMPKAPDRKKLAAYGILFLVCLTCVLRLLSWPVMLAVLMLAVLLIDRSLFRSVDYFLLLTFVCFFLFIGNMERIPAVASLMRELIDGRELPVSVGLSQVISNVPAAILLSGFTEKVRSLLYGVNIGGLGTLIASLASVISYRIYGGSKEAQKGKYMKTFTVYNVIFLVVLYVAAAALLSPS</sequence>
<dbReference type="GO" id="GO:0055085">
    <property type="term" value="P:transmembrane transport"/>
    <property type="evidence" value="ECO:0007669"/>
    <property type="project" value="InterPro"/>
</dbReference>
<feature type="transmembrane region" description="Helical" evidence="6">
    <location>
        <begin position="360"/>
        <end position="379"/>
    </location>
</feature>
<feature type="transmembrane region" description="Helical" evidence="6">
    <location>
        <begin position="173"/>
        <end position="191"/>
    </location>
</feature>